<dbReference type="EMBL" id="ABWK02000009">
    <property type="protein sequence ID" value="EEX69710.1"/>
    <property type="molecule type" value="Genomic_DNA"/>
</dbReference>
<keyword evidence="3" id="KW-1185">Reference proteome</keyword>
<keyword evidence="1" id="KW-0472">Membrane</keyword>
<dbReference type="HOGENOM" id="CLU_2880913_0_0_9"/>
<reference evidence="2" key="1">
    <citation type="submission" date="2009-09" db="EMBL/GenBank/DDBJ databases">
        <authorList>
            <person name="Weinstock G."/>
            <person name="Sodergren E."/>
            <person name="Clifton S."/>
            <person name="Fulton L."/>
            <person name="Fulton B."/>
            <person name="Courtney L."/>
            <person name="Fronick C."/>
            <person name="Harrison M."/>
            <person name="Strong C."/>
            <person name="Farmer C."/>
            <person name="Delahaunty K."/>
            <person name="Markovic C."/>
            <person name="Hall O."/>
            <person name="Minx P."/>
            <person name="Tomlinson C."/>
            <person name="Mitreva M."/>
            <person name="Nelson J."/>
            <person name="Hou S."/>
            <person name="Wollam A."/>
            <person name="Pepin K.H."/>
            <person name="Johnson M."/>
            <person name="Bhonagiri V."/>
            <person name="Nash W.E."/>
            <person name="Warren W."/>
            <person name="Chinwalla A."/>
            <person name="Mardis E.R."/>
            <person name="Wilson R.K."/>
        </authorList>
    </citation>
    <scope>NUCLEOTIDE SEQUENCE [LARGE SCALE GENOMIC DNA]</scope>
    <source>
        <strain evidence="2">DSM 20544</strain>
    </source>
</reference>
<dbReference type="Proteomes" id="UP000003671">
    <property type="component" value="Unassembled WGS sequence"/>
</dbReference>
<keyword evidence="1" id="KW-1133">Transmembrane helix</keyword>
<comment type="caution">
    <text evidence="2">The sequence shown here is derived from an EMBL/GenBank/DDBJ whole genome shotgun (WGS) entry which is preliminary data.</text>
</comment>
<proteinExistence type="predicted"/>
<accession>C9KKR0</accession>
<name>C9KKR0_9FIRM</name>
<organism evidence="2 3">
    <name type="scientific">Mitsuokella multacida DSM 20544</name>
    <dbReference type="NCBI Taxonomy" id="500635"/>
    <lineage>
        <taxon>Bacteria</taxon>
        <taxon>Bacillati</taxon>
        <taxon>Bacillota</taxon>
        <taxon>Negativicutes</taxon>
        <taxon>Selenomonadales</taxon>
        <taxon>Selenomonadaceae</taxon>
        <taxon>Mitsuokella</taxon>
    </lineage>
</organism>
<dbReference type="AlphaFoldDB" id="C9KKR0"/>
<protein>
    <submittedName>
        <fullName evidence="2">Uncharacterized protein</fullName>
    </submittedName>
</protein>
<sequence length="63" mass="6695">MANLGGANYISSLQAVFFLLLCTSYAILAYDSLTRRGGDYFACRNGVTARRAAPQTGLALSAM</sequence>
<gene>
    <name evidence="2" type="ORF">MITSMUL_03760</name>
</gene>
<evidence type="ECO:0000256" key="1">
    <source>
        <dbReference type="SAM" id="Phobius"/>
    </source>
</evidence>
<evidence type="ECO:0000313" key="3">
    <source>
        <dbReference type="Proteomes" id="UP000003671"/>
    </source>
</evidence>
<feature type="transmembrane region" description="Helical" evidence="1">
    <location>
        <begin position="6"/>
        <end position="28"/>
    </location>
</feature>
<evidence type="ECO:0000313" key="2">
    <source>
        <dbReference type="EMBL" id="EEX69710.1"/>
    </source>
</evidence>
<keyword evidence="1" id="KW-0812">Transmembrane</keyword>